<gene>
    <name evidence="2" type="ORF">CLV72_108117</name>
</gene>
<dbReference type="Pfam" id="PF13460">
    <property type="entry name" value="NAD_binding_10"/>
    <property type="match status" value="1"/>
</dbReference>
<sequence>MEKTRTLVTGGTGKTGRRVVDGLRALGVPVRAASRSGDTRFDWADPGGWDAALDGADAVYIVPLDGAPTTRPFVERAVRAGVRRLVLLSARGVATPGYFADDDPVARTHRDGEQAVRESGLDWTILRPGWFADNFSEGLFRPGVLGGELALPAGDGAAAWIDARDIADVAVAALTGEGHGGRVYELSGPRPLTVDGALAEIARAGGPRARYVPVAAEDFVAAAAAQGVPPEEATAWAAAIGSIRRGLEAAPTEGVRRALGRPARDFADYAAAAQAAGAWRD</sequence>
<name>A0A2T0PX58_9ACTN</name>
<dbReference type="InterPro" id="IPR051604">
    <property type="entry name" value="Ergot_Alk_Oxidoreductase"/>
</dbReference>
<evidence type="ECO:0000313" key="3">
    <source>
        <dbReference type="Proteomes" id="UP000237846"/>
    </source>
</evidence>
<dbReference type="Gene3D" id="3.40.50.720">
    <property type="entry name" value="NAD(P)-binding Rossmann-like Domain"/>
    <property type="match status" value="1"/>
</dbReference>
<reference evidence="2 3" key="1">
    <citation type="submission" date="2018-03" db="EMBL/GenBank/DDBJ databases">
        <title>Genomic Encyclopedia of Archaeal and Bacterial Type Strains, Phase II (KMG-II): from individual species to whole genera.</title>
        <authorList>
            <person name="Goeker M."/>
        </authorList>
    </citation>
    <scope>NUCLEOTIDE SEQUENCE [LARGE SCALE GENOMIC DNA]</scope>
    <source>
        <strain evidence="2 3">DSM 45601</strain>
    </source>
</reference>
<keyword evidence="3" id="KW-1185">Reference proteome</keyword>
<protein>
    <submittedName>
        <fullName evidence="2">Uncharacterized protein YbjT (DUF2867 family)</fullName>
    </submittedName>
</protein>
<dbReference type="OrthoDB" id="4457504at2"/>
<evidence type="ECO:0000259" key="1">
    <source>
        <dbReference type="Pfam" id="PF13460"/>
    </source>
</evidence>
<dbReference type="EMBL" id="PVZC01000008">
    <property type="protein sequence ID" value="PRX96111.1"/>
    <property type="molecule type" value="Genomic_DNA"/>
</dbReference>
<dbReference type="InterPro" id="IPR036291">
    <property type="entry name" value="NAD(P)-bd_dom_sf"/>
</dbReference>
<dbReference type="RefSeq" id="WP_106250767.1">
    <property type="nucleotide sequence ID" value="NZ_PVZC01000008.1"/>
</dbReference>
<dbReference type="Proteomes" id="UP000237846">
    <property type="component" value="Unassembled WGS sequence"/>
</dbReference>
<accession>A0A2T0PX58</accession>
<dbReference type="InterPro" id="IPR016040">
    <property type="entry name" value="NAD(P)-bd_dom"/>
</dbReference>
<feature type="domain" description="NAD(P)-binding" evidence="1">
    <location>
        <begin position="10"/>
        <end position="175"/>
    </location>
</feature>
<dbReference type="PANTHER" id="PTHR43162">
    <property type="match status" value="1"/>
</dbReference>
<organism evidence="2 3">
    <name type="scientific">Allonocardiopsis opalescens</name>
    <dbReference type="NCBI Taxonomy" id="1144618"/>
    <lineage>
        <taxon>Bacteria</taxon>
        <taxon>Bacillati</taxon>
        <taxon>Actinomycetota</taxon>
        <taxon>Actinomycetes</taxon>
        <taxon>Streptosporangiales</taxon>
        <taxon>Allonocardiopsis</taxon>
    </lineage>
</organism>
<comment type="caution">
    <text evidence="2">The sequence shown here is derived from an EMBL/GenBank/DDBJ whole genome shotgun (WGS) entry which is preliminary data.</text>
</comment>
<dbReference type="Gene3D" id="3.90.25.10">
    <property type="entry name" value="UDP-galactose 4-epimerase, domain 1"/>
    <property type="match status" value="1"/>
</dbReference>
<dbReference type="SUPFAM" id="SSF51735">
    <property type="entry name" value="NAD(P)-binding Rossmann-fold domains"/>
    <property type="match status" value="1"/>
</dbReference>
<dbReference type="PANTHER" id="PTHR43162:SF1">
    <property type="entry name" value="PRESTALK A DIFFERENTIATION PROTEIN A"/>
    <property type="match status" value="1"/>
</dbReference>
<evidence type="ECO:0000313" key="2">
    <source>
        <dbReference type="EMBL" id="PRX96111.1"/>
    </source>
</evidence>
<dbReference type="AlphaFoldDB" id="A0A2T0PX58"/>
<proteinExistence type="predicted"/>